<evidence type="ECO:0000256" key="3">
    <source>
        <dbReference type="ARBA" id="ARBA00022475"/>
    </source>
</evidence>
<evidence type="ECO:0000256" key="5">
    <source>
        <dbReference type="ARBA" id="ARBA00022989"/>
    </source>
</evidence>
<protein>
    <submittedName>
        <fullName evidence="8">Uncharacterized protein</fullName>
    </submittedName>
</protein>
<dbReference type="EMBL" id="CAKOAT010056266">
    <property type="protein sequence ID" value="CAH8302121.1"/>
    <property type="molecule type" value="Genomic_DNA"/>
</dbReference>
<reference evidence="8 9" key="1">
    <citation type="submission" date="2022-03" db="EMBL/GenBank/DDBJ databases">
        <authorList>
            <person name="Macdonald S."/>
            <person name="Ahmed S."/>
            <person name="Newling K."/>
        </authorList>
    </citation>
    <scope>NUCLEOTIDE SEQUENCE [LARGE SCALE GENOMIC DNA]</scope>
</reference>
<dbReference type="GO" id="GO:0005886">
    <property type="term" value="C:plasma membrane"/>
    <property type="evidence" value="ECO:0007669"/>
    <property type="project" value="UniProtKB-SubCell"/>
</dbReference>
<evidence type="ECO:0000256" key="1">
    <source>
        <dbReference type="ARBA" id="ARBA00004162"/>
    </source>
</evidence>
<keyword evidence="3" id="KW-1003">Cell membrane</keyword>
<evidence type="ECO:0000256" key="6">
    <source>
        <dbReference type="ARBA" id="ARBA00023136"/>
    </source>
</evidence>
<name>A0ABC8IUX5_ERUVS</name>
<evidence type="ECO:0000256" key="4">
    <source>
        <dbReference type="ARBA" id="ARBA00022692"/>
    </source>
</evidence>
<evidence type="ECO:0000256" key="7">
    <source>
        <dbReference type="ARBA" id="ARBA00024340"/>
    </source>
</evidence>
<keyword evidence="5" id="KW-1133">Transmembrane helix</keyword>
<comment type="similarity">
    <text evidence="7">Belongs to the DVL/RTFL small polypeptides family.</text>
</comment>
<dbReference type="Pfam" id="PF08137">
    <property type="entry name" value="DVL"/>
    <property type="match status" value="1"/>
</dbReference>
<dbReference type="InterPro" id="IPR012552">
    <property type="entry name" value="DVL"/>
</dbReference>
<sequence length="50" mass="5759">MREKTKEEAVKNFEKKKFSSPKGVGKFLNKKKGKLYIIGKCITMLLCAHE</sequence>
<evidence type="ECO:0000256" key="2">
    <source>
        <dbReference type="ARBA" id="ARBA00022473"/>
    </source>
</evidence>
<accession>A0ABC8IUX5</accession>
<proteinExistence type="inferred from homology"/>
<dbReference type="GO" id="GO:0048367">
    <property type="term" value="P:shoot system development"/>
    <property type="evidence" value="ECO:0007669"/>
    <property type="project" value="UniProtKB-ARBA"/>
</dbReference>
<evidence type="ECO:0000313" key="9">
    <source>
        <dbReference type="Proteomes" id="UP001642260"/>
    </source>
</evidence>
<evidence type="ECO:0000313" key="8">
    <source>
        <dbReference type="EMBL" id="CAH8302121.1"/>
    </source>
</evidence>
<gene>
    <name evidence="8" type="ORF">ERUC_LOCUS3128</name>
</gene>
<keyword evidence="6" id="KW-0472">Membrane</keyword>
<organism evidence="8 9">
    <name type="scientific">Eruca vesicaria subsp. sativa</name>
    <name type="common">Garden rocket</name>
    <name type="synonym">Eruca sativa</name>
    <dbReference type="NCBI Taxonomy" id="29727"/>
    <lineage>
        <taxon>Eukaryota</taxon>
        <taxon>Viridiplantae</taxon>
        <taxon>Streptophyta</taxon>
        <taxon>Embryophyta</taxon>
        <taxon>Tracheophyta</taxon>
        <taxon>Spermatophyta</taxon>
        <taxon>Magnoliopsida</taxon>
        <taxon>eudicotyledons</taxon>
        <taxon>Gunneridae</taxon>
        <taxon>Pentapetalae</taxon>
        <taxon>rosids</taxon>
        <taxon>malvids</taxon>
        <taxon>Brassicales</taxon>
        <taxon>Brassicaceae</taxon>
        <taxon>Brassiceae</taxon>
        <taxon>Eruca</taxon>
    </lineage>
</organism>
<keyword evidence="4" id="KW-0812">Transmembrane</keyword>
<comment type="subcellular location">
    <subcellularLocation>
        <location evidence="1">Cell membrane</location>
        <topology evidence="1">Single-pass membrane protein</topology>
    </subcellularLocation>
</comment>
<dbReference type="Proteomes" id="UP001642260">
    <property type="component" value="Unassembled WGS sequence"/>
</dbReference>
<keyword evidence="9" id="KW-1185">Reference proteome</keyword>
<comment type="caution">
    <text evidence="8">The sequence shown here is derived from an EMBL/GenBank/DDBJ whole genome shotgun (WGS) entry which is preliminary data.</text>
</comment>
<dbReference type="AlphaFoldDB" id="A0ABC8IUX5"/>
<keyword evidence="2" id="KW-0217">Developmental protein</keyword>